<dbReference type="Gene3D" id="3.40.50.850">
    <property type="entry name" value="Isochorismatase-like"/>
    <property type="match status" value="1"/>
</dbReference>
<keyword evidence="4" id="KW-1185">Reference proteome</keyword>
<dbReference type="Proteomes" id="UP000309454">
    <property type="component" value="Unassembled WGS sequence"/>
</dbReference>
<accession>A0A4T9T9T3</accession>
<gene>
    <name evidence="3" type="ORF">E5982_01745</name>
</gene>
<comment type="caution">
    <text evidence="3">The sequence shown here is derived from an EMBL/GenBank/DDBJ whole genome shotgun (WGS) entry which is preliminary data.</text>
</comment>
<proteinExistence type="predicted"/>
<sequence length="198" mass="20850">MAYLPVAQQTAWQQSDQIDLAKTAVLVVDVLGGEGGVVPGLEAMAENAAAIAKAARKAGVPVVFSCDAHVPGLDKELELWGEHGIAGTDAAQPLALLEAGAGDYIVPKRRYDGFFQTDLDLTLRELGADTLIVCGADTNICVLQTLAGAYFRTYKTVVAADACGTFLIGTQEAGLEYFSRCYDSRVVSTATVLGYLEA</sequence>
<organism evidence="3 4">
    <name type="scientific">Parvibacter caecicola</name>
    <dbReference type="NCBI Taxonomy" id="747645"/>
    <lineage>
        <taxon>Bacteria</taxon>
        <taxon>Bacillati</taxon>
        <taxon>Actinomycetota</taxon>
        <taxon>Coriobacteriia</taxon>
        <taxon>Coriobacteriales</taxon>
        <taxon>Coriobacteriaceae</taxon>
        <taxon>Parvibacter</taxon>
    </lineage>
</organism>
<dbReference type="PANTHER" id="PTHR43540:SF6">
    <property type="entry name" value="ISOCHORISMATASE-LIKE DOMAIN-CONTAINING PROTEIN"/>
    <property type="match status" value="1"/>
</dbReference>
<protein>
    <submittedName>
        <fullName evidence="3">Cysteine hydrolase</fullName>
    </submittedName>
</protein>
<name>A0A4T9T9T3_9ACTN</name>
<evidence type="ECO:0000313" key="3">
    <source>
        <dbReference type="EMBL" id="TJW12349.1"/>
    </source>
</evidence>
<feature type="domain" description="Isochorismatase-like" evidence="2">
    <location>
        <begin position="27"/>
        <end position="180"/>
    </location>
</feature>
<dbReference type="InterPro" id="IPR000868">
    <property type="entry name" value="Isochorismatase-like_dom"/>
</dbReference>
<keyword evidence="1 3" id="KW-0378">Hydrolase</keyword>
<dbReference type="GO" id="GO:0016787">
    <property type="term" value="F:hydrolase activity"/>
    <property type="evidence" value="ECO:0007669"/>
    <property type="project" value="UniProtKB-KW"/>
</dbReference>
<dbReference type="EMBL" id="SSTM01000001">
    <property type="protein sequence ID" value="TJW12349.1"/>
    <property type="molecule type" value="Genomic_DNA"/>
</dbReference>
<dbReference type="OrthoDB" id="9814140at2"/>
<dbReference type="Pfam" id="PF00857">
    <property type="entry name" value="Isochorismatase"/>
    <property type="match status" value="1"/>
</dbReference>
<evidence type="ECO:0000256" key="1">
    <source>
        <dbReference type="ARBA" id="ARBA00022801"/>
    </source>
</evidence>
<dbReference type="AlphaFoldDB" id="A0A4T9T9T3"/>
<dbReference type="InterPro" id="IPR050272">
    <property type="entry name" value="Isochorismatase-like_hydrls"/>
</dbReference>
<evidence type="ECO:0000313" key="4">
    <source>
        <dbReference type="Proteomes" id="UP000309454"/>
    </source>
</evidence>
<dbReference type="RefSeq" id="WP_136845262.1">
    <property type="nucleotide sequence ID" value="NZ_CANPEU010000006.1"/>
</dbReference>
<reference evidence="3 4" key="1">
    <citation type="submission" date="2019-04" db="EMBL/GenBank/DDBJ databases">
        <title>Microbes associate with the intestines of laboratory mice.</title>
        <authorList>
            <person name="Navarre W."/>
            <person name="Wong E."/>
            <person name="Huang K.C."/>
            <person name="Tropini C."/>
            <person name="Ng K."/>
            <person name="Yu B."/>
        </authorList>
    </citation>
    <scope>NUCLEOTIDE SEQUENCE [LARGE SCALE GENOMIC DNA]</scope>
    <source>
        <strain evidence="3 4">NM48_B13</strain>
    </source>
</reference>
<dbReference type="InterPro" id="IPR036380">
    <property type="entry name" value="Isochorismatase-like_sf"/>
</dbReference>
<evidence type="ECO:0000259" key="2">
    <source>
        <dbReference type="Pfam" id="PF00857"/>
    </source>
</evidence>
<dbReference type="CDD" id="cd00431">
    <property type="entry name" value="cysteine_hydrolases"/>
    <property type="match status" value="1"/>
</dbReference>
<dbReference type="PANTHER" id="PTHR43540">
    <property type="entry name" value="PEROXYUREIDOACRYLATE/UREIDOACRYLATE AMIDOHYDROLASE-RELATED"/>
    <property type="match status" value="1"/>
</dbReference>
<dbReference type="SUPFAM" id="SSF52499">
    <property type="entry name" value="Isochorismatase-like hydrolases"/>
    <property type="match status" value="1"/>
</dbReference>